<keyword evidence="4" id="KW-1185">Reference proteome</keyword>
<reference evidence="3 4" key="1">
    <citation type="submission" date="2020-03" db="EMBL/GenBank/DDBJ databases">
        <title>Draft Genome Sequence of Cudoniella acicularis.</title>
        <authorList>
            <person name="Buettner E."/>
            <person name="Kellner H."/>
        </authorList>
    </citation>
    <scope>NUCLEOTIDE SEQUENCE [LARGE SCALE GENOMIC DNA]</scope>
    <source>
        <strain evidence="3 4">DSM 108380</strain>
    </source>
</reference>
<sequence length="626" mass="69561">MSDNGSERPPVARPVPVACLSCRSLKTRCDGGRPCSSCQIRERECSYRPSRRGGARIRRTRRDSIQPLFSPFEVSVEEVHPQQLAIENFIEPGAGLLHLPEFLQDSDHIFDSLFLPSVANVPGITVSTPMVRTYGSDYAILEAYYVYIHPFFPILPPPIHTPLDLPANLRKDDIAEYEPSSPLGLAIAAVLTLIPCADDSNYQTQESLLFRRNYAQYLAQSALESIEGEKDMPDFISPSTALAEPRDELETHRFHQEVPQELEDIVALDILSFYEYAQRGNLKKMQSRAGQALVLAMALSLHECSEEDLYSEVKARVWWMTYISMTQANIVSNSAPTSSALPQRSVTKYPFVQADSEAFELFIKAQQILLTCTQFAAELVKTAKANDDMFNVCERMKALEQYVEGVNREADTWILQGSPTSPLESSEEVVSRALRCMARIKLNRFCAFYDNPVFVGKYCDLDSKPPTSSSPSLSAYEFDSPSPPTGLSSVLVPGAAGLLPFTRHQSTKICLKAALNIAQTFNDLPFPNPTGELCMPPCYLTSVSTLAAPRLMPSLACCAMQCTYTLFMVHSRMDSILLETRAASPMAENLLIRLRMGLTSVSTILENYATAFEALSGLRDQVRGIF</sequence>
<gene>
    <name evidence="3" type="ORF">G7Y89_g536</name>
</gene>
<evidence type="ECO:0000313" key="4">
    <source>
        <dbReference type="Proteomes" id="UP000566819"/>
    </source>
</evidence>
<evidence type="ECO:0000313" key="3">
    <source>
        <dbReference type="EMBL" id="KAF4637541.1"/>
    </source>
</evidence>
<dbReference type="Gene3D" id="4.10.240.10">
    <property type="entry name" value="Zn(2)-C6 fungal-type DNA-binding domain"/>
    <property type="match status" value="1"/>
</dbReference>
<dbReference type="InterPro" id="IPR036864">
    <property type="entry name" value="Zn2-C6_fun-type_DNA-bd_sf"/>
</dbReference>
<dbReference type="SUPFAM" id="SSF57701">
    <property type="entry name" value="Zn2/Cys6 DNA-binding domain"/>
    <property type="match status" value="1"/>
</dbReference>
<accession>A0A8H4W8S4</accession>
<dbReference type="GO" id="GO:0000981">
    <property type="term" value="F:DNA-binding transcription factor activity, RNA polymerase II-specific"/>
    <property type="evidence" value="ECO:0007669"/>
    <property type="project" value="InterPro"/>
</dbReference>
<organism evidence="3 4">
    <name type="scientific">Cudoniella acicularis</name>
    <dbReference type="NCBI Taxonomy" id="354080"/>
    <lineage>
        <taxon>Eukaryota</taxon>
        <taxon>Fungi</taxon>
        <taxon>Dikarya</taxon>
        <taxon>Ascomycota</taxon>
        <taxon>Pezizomycotina</taxon>
        <taxon>Leotiomycetes</taxon>
        <taxon>Helotiales</taxon>
        <taxon>Tricladiaceae</taxon>
        <taxon>Cudoniella</taxon>
    </lineage>
</organism>
<keyword evidence="1" id="KW-0539">Nucleus</keyword>
<name>A0A8H4W8S4_9HELO</name>
<dbReference type="SMART" id="SM00066">
    <property type="entry name" value="GAL4"/>
    <property type="match status" value="1"/>
</dbReference>
<dbReference type="PANTHER" id="PTHR47431:SF5">
    <property type="entry name" value="ZN(II)2CYS6 TRANSCRIPTION FACTOR (EUROFUNG)"/>
    <property type="match status" value="1"/>
</dbReference>
<dbReference type="EMBL" id="JAAMPI010000019">
    <property type="protein sequence ID" value="KAF4637541.1"/>
    <property type="molecule type" value="Genomic_DNA"/>
</dbReference>
<dbReference type="PROSITE" id="PS00463">
    <property type="entry name" value="ZN2_CY6_FUNGAL_1"/>
    <property type="match status" value="1"/>
</dbReference>
<dbReference type="OrthoDB" id="2123952at2759"/>
<evidence type="ECO:0000259" key="2">
    <source>
        <dbReference type="PROSITE" id="PS50048"/>
    </source>
</evidence>
<proteinExistence type="predicted"/>
<evidence type="ECO:0000256" key="1">
    <source>
        <dbReference type="ARBA" id="ARBA00023242"/>
    </source>
</evidence>
<dbReference type="GO" id="GO:0008270">
    <property type="term" value="F:zinc ion binding"/>
    <property type="evidence" value="ECO:0007669"/>
    <property type="project" value="InterPro"/>
</dbReference>
<dbReference type="CDD" id="cd00067">
    <property type="entry name" value="GAL4"/>
    <property type="match status" value="1"/>
</dbReference>
<dbReference type="AlphaFoldDB" id="A0A8H4W8S4"/>
<feature type="domain" description="Zn(2)-C6 fungal-type" evidence="2">
    <location>
        <begin position="18"/>
        <end position="47"/>
    </location>
</feature>
<dbReference type="PROSITE" id="PS50048">
    <property type="entry name" value="ZN2_CY6_FUNGAL_2"/>
    <property type="match status" value="1"/>
</dbReference>
<dbReference type="InterPro" id="IPR001138">
    <property type="entry name" value="Zn2Cys6_DnaBD"/>
</dbReference>
<dbReference type="Pfam" id="PF00172">
    <property type="entry name" value="Zn_clus"/>
    <property type="match status" value="1"/>
</dbReference>
<comment type="caution">
    <text evidence="3">The sequence shown here is derived from an EMBL/GenBank/DDBJ whole genome shotgun (WGS) entry which is preliminary data.</text>
</comment>
<dbReference type="Proteomes" id="UP000566819">
    <property type="component" value="Unassembled WGS sequence"/>
</dbReference>
<dbReference type="PANTHER" id="PTHR47431">
    <property type="entry name" value="ZN(II)2CYS6 TRANSCRIPTION FACTOR (EUROFUNG)-RELATED"/>
    <property type="match status" value="1"/>
</dbReference>
<protein>
    <recommendedName>
        <fullName evidence="2">Zn(2)-C6 fungal-type domain-containing protein</fullName>
    </recommendedName>
</protein>